<organism evidence="7 8">
    <name type="scientific">Wenzhouxiangella sediminis</name>
    <dbReference type="NCBI Taxonomy" id="1792836"/>
    <lineage>
        <taxon>Bacteria</taxon>
        <taxon>Pseudomonadati</taxon>
        <taxon>Pseudomonadota</taxon>
        <taxon>Gammaproteobacteria</taxon>
        <taxon>Chromatiales</taxon>
        <taxon>Wenzhouxiangellaceae</taxon>
        <taxon>Wenzhouxiangella</taxon>
    </lineage>
</organism>
<keyword evidence="2" id="KW-1003">Cell membrane</keyword>
<accession>A0A3E1K5E0</accession>
<evidence type="ECO:0000256" key="2">
    <source>
        <dbReference type="ARBA" id="ARBA00022475"/>
    </source>
</evidence>
<dbReference type="InterPro" id="IPR002797">
    <property type="entry name" value="Polysacc_synth"/>
</dbReference>
<reference evidence="7 8" key="1">
    <citation type="submission" date="2018-08" db="EMBL/GenBank/DDBJ databases">
        <title>Wenzhouxiangella salilacus sp. nov., a novel bacterium isolated from a saline lake in Xinjiang Province, China.</title>
        <authorList>
            <person name="Han S."/>
        </authorList>
    </citation>
    <scope>NUCLEOTIDE SEQUENCE [LARGE SCALE GENOMIC DNA]</scope>
    <source>
        <strain evidence="7 8">XDB06</strain>
    </source>
</reference>
<evidence type="ECO:0000313" key="7">
    <source>
        <dbReference type="EMBL" id="RFF29241.1"/>
    </source>
</evidence>
<evidence type="ECO:0000313" key="8">
    <source>
        <dbReference type="Proteomes" id="UP000260351"/>
    </source>
</evidence>
<dbReference type="RefSeq" id="WP_116651796.1">
    <property type="nucleotide sequence ID" value="NZ_QUZK01000051.1"/>
</dbReference>
<evidence type="ECO:0000256" key="5">
    <source>
        <dbReference type="ARBA" id="ARBA00023136"/>
    </source>
</evidence>
<feature type="transmembrane region" description="Helical" evidence="6">
    <location>
        <begin position="167"/>
        <end position="190"/>
    </location>
</feature>
<dbReference type="OrthoDB" id="9800982at2"/>
<protein>
    <submittedName>
        <fullName evidence="7">Uncharacterized protein</fullName>
    </submittedName>
</protein>
<dbReference type="InterPro" id="IPR050833">
    <property type="entry name" value="Poly_Biosynth_Transport"/>
</dbReference>
<keyword evidence="3 6" id="KW-0812">Transmembrane</keyword>
<comment type="caution">
    <text evidence="7">The sequence shown here is derived from an EMBL/GenBank/DDBJ whole genome shotgun (WGS) entry which is preliminary data.</text>
</comment>
<comment type="subcellular location">
    <subcellularLocation>
        <location evidence="1">Cell membrane</location>
        <topology evidence="1">Multi-pass membrane protein</topology>
    </subcellularLocation>
</comment>
<dbReference type="PANTHER" id="PTHR30250">
    <property type="entry name" value="PST FAMILY PREDICTED COLANIC ACID TRANSPORTER"/>
    <property type="match status" value="1"/>
</dbReference>
<evidence type="ECO:0000256" key="3">
    <source>
        <dbReference type="ARBA" id="ARBA00022692"/>
    </source>
</evidence>
<name>A0A3E1K5E0_9GAMM</name>
<feature type="transmembrane region" description="Helical" evidence="6">
    <location>
        <begin position="334"/>
        <end position="356"/>
    </location>
</feature>
<evidence type="ECO:0000256" key="4">
    <source>
        <dbReference type="ARBA" id="ARBA00022989"/>
    </source>
</evidence>
<feature type="transmembrane region" description="Helical" evidence="6">
    <location>
        <begin position="202"/>
        <end position="222"/>
    </location>
</feature>
<feature type="transmembrane region" description="Helical" evidence="6">
    <location>
        <begin position="109"/>
        <end position="130"/>
    </location>
</feature>
<feature type="transmembrane region" description="Helical" evidence="6">
    <location>
        <begin position="142"/>
        <end position="160"/>
    </location>
</feature>
<keyword evidence="4 6" id="KW-1133">Transmembrane helix</keyword>
<keyword evidence="8" id="KW-1185">Reference proteome</keyword>
<feature type="transmembrane region" description="Helical" evidence="6">
    <location>
        <begin position="67"/>
        <end position="88"/>
    </location>
</feature>
<dbReference type="EMBL" id="QUZK01000051">
    <property type="protein sequence ID" value="RFF29241.1"/>
    <property type="molecule type" value="Genomic_DNA"/>
</dbReference>
<sequence>MDKPGKQRQPLPQLLAKVRKNRVFRAGSIAGAIKALGLLSAFALQLLLARIVINPEQYGIYAWSQNLLFLLGTLMTLGIPVAVSRFVAVHTSRGDGASVAAVARSGARWLVLSTLLVSGTVALVIIAMPAEVFEKLPRETTLIAVASAPLATFSLFYQALARARSRLVTAFLPLQVLRPLSFAALAFTVLVALGEPLAAPEIMLALCMSLALVVFVQIVYATSAKPRRAVTRSAAEATADNTFSPERLLGNALPIFGVRLSDLAMKHGGVLALGVLVDPRAAAAYFVAERLAQLASVPQTVIASVVQPWLASASAEGDQDALQRTVSQAGHATLWPSLVAVIGLLLTGPMLLGLFGPGYLEAFPILAVLLTNHLLAATLGPAQQVLIMSGLQSAVLKTTSLAGVIHLVSLFLLIPWLGALGAALTGIISTMVISTGCLFHVRSRLGLNPTILSKSVTSEKRSQKHDESE</sequence>
<dbReference type="Pfam" id="PF01943">
    <property type="entry name" value="Polysacc_synt"/>
    <property type="match status" value="1"/>
</dbReference>
<proteinExistence type="predicted"/>
<gene>
    <name evidence="7" type="ORF">DZC52_14155</name>
</gene>
<keyword evidence="5 6" id="KW-0472">Membrane</keyword>
<dbReference type="AlphaFoldDB" id="A0A3E1K5E0"/>
<dbReference type="PANTHER" id="PTHR30250:SF11">
    <property type="entry name" value="O-ANTIGEN TRANSPORTER-RELATED"/>
    <property type="match status" value="1"/>
</dbReference>
<evidence type="ECO:0000256" key="6">
    <source>
        <dbReference type="SAM" id="Phobius"/>
    </source>
</evidence>
<dbReference type="GO" id="GO:0005886">
    <property type="term" value="C:plasma membrane"/>
    <property type="evidence" value="ECO:0007669"/>
    <property type="project" value="UniProtKB-SubCell"/>
</dbReference>
<feature type="transmembrane region" description="Helical" evidence="6">
    <location>
        <begin position="23"/>
        <end position="47"/>
    </location>
</feature>
<dbReference type="Proteomes" id="UP000260351">
    <property type="component" value="Unassembled WGS sequence"/>
</dbReference>
<evidence type="ECO:0000256" key="1">
    <source>
        <dbReference type="ARBA" id="ARBA00004651"/>
    </source>
</evidence>
<feature type="transmembrane region" description="Helical" evidence="6">
    <location>
        <begin position="362"/>
        <end position="382"/>
    </location>
</feature>